<organism evidence="2 3">
    <name type="scientific">[Clostridium] polysaccharolyticum</name>
    <dbReference type="NCBI Taxonomy" id="29364"/>
    <lineage>
        <taxon>Bacteria</taxon>
        <taxon>Bacillati</taxon>
        <taxon>Bacillota</taxon>
        <taxon>Clostridia</taxon>
        <taxon>Lachnospirales</taxon>
        <taxon>Lachnospiraceae</taxon>
    </lineage>
</organism>
<evidence type="ECO:0000313" key="3">
    <source>
        <dbReference type="Proteomes" id="UP000199800"/>
    </source>
</evidence>
<dbReference type="InterPro" id="IPR006175">
    <property type="entry name" value="YjgF/YER057c/UK114"/>
</dbReference>
<dbReference type="Gene3D" id="3.30.1330.40">
    <property type="entry name" value="RutC-like"/>
    <property type="match status" value="2"/>
</dbReference>
<dbReference type="AlphaFoldDB" id="A0A1I0BDA5"/>
<dbReference type="STRING" id="29364.SAMN04487772_10780"/>
<name>A0A1I0BDA5_9FIRM</name>
<sequence>MKNQMFINKDIKIYIDHKEDKMVHIIIRNQKSSKSVSELAEMMYQEVRNIISRQELVIFHERVFASNACYEEIEKARSSILGLNMDDACFSCLDGSPQWGQGISGINICAVKKSAGTMKDVIVNEKVRGHIWETSAADYFILHSAHGKASDGYFDQAYQMFGESIEVLEKYGFCLKQVIRTWIYLDKILTQYDEFNKARTKVFLEQHLWDEASQDEAEDIYMPASTGIGCGNPYGYAGVTDVLAIKVKNGEQVTIQCETGDKQRSAYRYGSAFSRAMLVKNEDEEFVYLSGTASIDESGATVYLDDIKAQIEKTNQVIMAILEKYDMDMDSLCEGTVFIKKPEFIEEYNQFIEKMKYDLPVNVTVTDVCRDNLLFEMDATFRKKRTKA</sequence>
<dbReference type="PANTHER" id="PTHR11803:SF58">
    <property type="entry name" value="PROTEIN HMF1-RELATED"/>
    <property type="match status" value="1"/>
</dbReference>
<dbReference type="SUPFAM" id="SSF55298">
    <property type="entry name" value="YjgF-like"/>
    <property type="match status" value="2"/>
</dbReference>
<dbReference type="Proteomes" id="UP000199800">
    <property type="component" value="Unassembled WGS sequence"/>
</dbReference>
<dbReference type="Pfam" id="PF01042">
    <property type="entry name" value="Ribonuc_L-PSP"/>
    <property type="match status" value="1"/>
</dbReference>
<gene>
    <name evidence="2" type="ORF">SAMN04487772_10780</name>
</gene>
<dbReference type="RefSeq" id="WP_092477426.1">
    <property type="nucleotide sequence ID" value="NZ_FOHN01000007.1"/>
</dbReference>
<evidence type="ECO:0000256" key="1">
    <source>
        <dbReference type="ARBA" id="ARBA00010552"/>
    </source>
</evidence>
<dbReference type="GO" id="GO:0005829">
    <property type="term" value="C:cytosol"/>
    <property type="evidence" value="ECO:0007669"/>
    <property type="project" value="TreeGrafter"/>
</dbReference>
<proteinExistence type="inferred from homology"/>
<evidence type="ECO:0000313" key="2">
    <source>
        <dbReference type="EMBL" id="SET04812.1"/>
    </source>
</evidence>
<protein>
    <submittedName>
        <fullName evidence="2">Enamine deaminase RidA, house cleaning of reactive enamine intermediates, YjgF/YER057c/UK114 family</fullName>
    </submittedName>
</protein>
<dbReference type="InterPro" id="IPR035959">
    <property type="entry name" value="RutC-like_sf"/>
</dbReference>
<dbReference type="PANTHER" id="PTHR11803">
    <property type="entry name" value="2-IMINOBUTANOATE/2-IMINOPROPANOATE DEAMINASE RIDA"/>
    <property type="match status" value="1"/>
</dbReference>
<keyword evidence="3" id="KW-1185">Reference proteome</keyword>
<dbReference type="EMBL" id="FOHN01000007">
    <property type="protein sequence ID" value="SET04812.1"/>
    <property type="molecule type" value="Genomic_DNA"/>
</dbReference>
<comment type="similarity">
    <text evidence="1">Belongs to the RutC family.</text>
</comment>
<accession>A0A1I0BDA5</accession>
<reference evidence="2 3" key="1">
    <citation type="submission" date="2016-10" db="EMBL/GenBank/DDBJ databases">
        <authorList>
            <person name="de Groot N.N."/>
        </authorList>
    </citation>
    <scope>NUCLEOTIDE SEQUENCE [LARGE SCALE GENOMIC DNA]</scope>
    <source>
        <strain evidence="2 3">DSM 1801</strain>
    </source>
</reference>
<dbReference type="GO" id="GO:0019239">
    <property type="term" value="F:deaminase activity"/>
    <property type="evidence" value="ECO:0007669"/>
    <property type="project" value="TreeGrafter"/>
</dbReference>